<evidence type="ECO:0000259" key="1">
    <source>
        <dbReference type="PROSITE" id="PS50883"/>
    </source>
</evidence>
<feature type="domain" description="EAL" evidence="1">
    <location>
        <begin position="28"/>
        <end position="274"/>
    </location>
</feature>
<dbReference type="SMART" id="SM00052">
    <property type="entry name" value="EAL"/>
    <property type="match status" value="1"/>
</dbReference>
<dbReference type="Pfam" id="PF00563">
    <property type="entry name" value="EAL"/>
    <property type="match status" value="1"/>
</dbReference>
<protein>
    <submittedName>
        <fullName evidence="2">EAL domain-containing protein</fullName>
    </submittedName>
</protein>
<reference evidence="2" key="1">
    <citation type="journal article" date="2020" name="mSystems">
        <title>Genome- and Community-Level Interaction Insights into Carbon Utilization and Element Cycling Functions of Hydrothermarchaeota in Hydrothermal Sediment.</title>
        <authorList>
            <person name="Zhou Z."/>
            <person name="Liu Y."/>
            <person name="Xu W."/>
            <person name="Pan J."/>
            <person name="Luo Z.H."/>
            <person name="Li M."/>
        </authorList>
    </citation>
    <scope>NUCLEOTIDE SEQUENCE [LARGE SCALE GENOMIC DNA]</scope>
    <source>
        <strain evidence="2">SpSt-349</strain>
    </source>
</reference>
<name>A0A831U0N8_GEOME</name>
<dbReference type="EMBL" id="DSOV01000053">
    <property type="protein sequence ID" value="HEN43066.1"/>
    <property type="molecule type" value="Genomic_DNA"/>
</dbReference>
<dbReference type="InterPro" id="IPR050706">
    <property type="entry name" value="Cyclic-di-GMP_PDE-like"/>
</dbReference>
<accession>A0A831U0N8</accession>
<proteinExistence type="predicted"/>
<dbReference type="PROSITE" id="PS50883">
    <property type="entry name" value="EAL"/>
    <property type="match status" value="1"/>
</dbReference>
<dbReference type="InterPro" id="IPR035919">
    <property type="entry name" value="EAL_sf"/>
</dbReference>
<comment type="caution">
    <text evidence="2">The sequence shown here is derived from an EMBL/GenBank/DDBJ whole genome shotgun (WGS) entry which is preliminary data.</text>
</comment>
<dbReference type="PANTHER" id="PTHR33121:SF71">
    <property type="entry name" value="OXYGEN SENSOR PROTEIN DOSP"/>
    <property type="match status" value="1"/>
</dbReference>
<gene>
    <name evidence="2" type="ORF">ENQ87_11995</name>
</gene>
<dbReference type="AlphaFoldDB" id="A0A831U0N8"/>
<evidence type="ECO:0000313" key="2">
    <source>
        <dbReference type="EMBL" id="HEN43066.1"/>
    </source>
</evidence>
<dbReference type="PANTHER" id="PTHR33121">
    <property type="entry name" value="CYCLIC DI-GMP PHOSPHODIESTERASE PDEF"/>
    <property type="match status" value="1"/>
</dbReference>
<sequence>MMYKAKTEGKNRIGVPTREDIVEVQKATEEKTLFLLNVLENQERVIPFFQPIMNVTDGTVTMHELLMGIEHEGSILPAGQFIDMAENMGIISQLDYINIENAFRAMRDTSYQGLLFINLSPKSLILSEFIRRVRGLAGEYGIDPERIVFEITERETVKNPALLDKFVKELKMEGFKFAIDDFGAGFSTFHYIKMFPVDYIKIEGEFIRNAPKNATDRAFVRCIISLARDLRIKTIAEMIEDEEILESVQELGADFCQGYRIKVPSRELSTGGTA</sequence>
<dbReference type="GO" id="GO:0071111">
    <property type="term" value="F:cyclic-guanylate-specific phosphodiesterase activity"/>
    <property type="evidence" value="ECO:0007669"/>
    <property type="project" value="InterPro"/>
</dbReference>
<dbReference type="InterPro" id="IPR001633">
    <property type="entry name" value="EAL_dom"/>
</dbReference>
<dbReference type="Gene3D" id="3.20.20.450">
    <property type="entry name" value="EAL domain"/>
    <property type="match status" value="1"/>
</dbReference>
<organism evidence="2">
    <name type="scientific">Geobacter metallireducens</name>
    <dbReference type="NCBI Taxonomy" id="28232"/>
    <lineage>
        <taxon>Bacteria</taxon>
        <taxon>Pseudomonadati</taxon>
        <taxon>Thermodesulfobacteriota</taxon>
        <taxon>Desulfuromonadia</taxon>
        <taxon>Geobacterales</taxon>
        <taxon>Geobacteraceae</taxon>
        <taxon>Geobacter</taxon>
    </lineage>
</organism>
<dbReference type="SUPFAM" id="SSF141868">
    <property type="entry name" value="EAL domain-like"/>
    <property type="match status" value="1"/>
</dbReference>
<dbReference type="CDD" id="cd01948">
    <property type="entry name" value="EAL"/>
    <property type="match status" value="1"/>
</dbReference>